<sequence>MNLKDRLITNGFDHIDILLVDDEGDQTTVPDITLHKVNDLEYKLYLQSETIKYHLDKEYPHFEAVQNSLDGREKTVKGYILEWK</sequence>
<name>A0A1I2SB06_9BACI</name>
<reference evidence="2" key="1">
    <citation type="submission" date="2016-10" db="EMBL/GenBank/DDBJ databases">
        <authorList>
            <person name="Varghese N."/>
            <person name="Submissions S."/>
        </authorList>
    </citation>
    <scope>NUCLEOTIDE SEQUENCE [LARGE SCALE GENOMIC DNA]</scope>
    <source>
        <strain evidence="2">FP5</strain>
    </source>
</reference>
<dbReference type="Proteomes" id="UP000198897">
    <property type="component" value="Unassembled WGS sequence"/>
</dbReference>
<evidence type="ECO:0000313" key="1">
    <source>
        <dbReference type="EMBL" id="SFG50008.1"/>
    </source>
</evidence>
<dbReference type="EMBL" id="FOOG01000049">
    <property type="protein sequence ID" value="SFG50008.1"/>
    <property type="molecule type" value="Genomic_DNA"/>
</dbReference>
<evidence type="ECO:0000313" key="2">
    <source>
        <dbReference type="Proteomes" id="UP000198897"/>
    </source>
</evidence>
<keyword evidence="2" id="KW-1185">Reference proteome</keyword>
<gene>
    <name evidence="1" type="ORF">SAMN05216353_14911</name>
</gene>
<accession>A0A1I2SB06</accession>
<proteinExistence type="predicted"/>
<dbReference type="AlphaFoldDB" id="A0A1I2SB06"/>
<dbReference type="RefSeq" id="WP_089754203.1">
    <property type="nucleotide sequence ID" value="NZ_FOOG01000049.1"/>
</dbReference>
<dbReference type="OrthoDB" id="2971118at2"/>
<protein>
    <submittedName>
        <fullName evidence="1">Uncharacterized protein</fullName>
    </submittedName>
</protein>
<organism evidence="1 2">
    <name type="scientific">Halobacillus alkaliphilus</name>
    <dbReference type="NCBI Taxonomy" id="396056"/>
    <lineage>
        <taxon>Bacteria</taxon>
        <taxon>Bacillati</taxon>
        <taxon>Bacillota</taxon>
        <taxon>Bacilli</taxon>
        <taxon>Bacillales</taxon>
        <taxon>Bacillaceae</taxon>
        <taxon>Halobacillus</taxon>
    </lineage>
</organism>